<name>A0A974PM66_9HYPH</name>
<gene>
    <name evidence="1" type="ORF">EZH22_22335</name>
</gene>
<accession>A0A974PM66</accession>
<protein>
    <submittedName>
        <fullName evidence="1">Uncharacterized protein</fullName>
    </submittedName>
</protein>
<dbReference type="RefSeq" id="WP_203192621.1">
    <property type="nucleotide sequence ID" value="NZ_CP063362.1"/>
</dbReference>
<proteinExistence type="predicted"/>
<dbReference type="EMBL" id="CP063362">
    <property type="protein sequence ID" value="QRG05749.1"/>
    <property type="molecule type" value="Genomic_DNA"/>
</dbReference>
<dbReference type="AlphaFoldDB" id="A0A974PM66"/>
<keyword evidence="2" id="KW-1185">Reference proteome</keyword>
<evidence type="ECO:0000313" key="2">
    <source>
        <dbReference type="Proteomes" id="UP000596427"/>
    </source>
</evidence>
<dbReference type="KEGG" id="xdi:EZH22_22335"/>
<organism evidence="1 2">
    <name type="scientific">Xanthobacter dioxanivorans</name>
    <dbReference type="NCBI Taxonomy" id="2528964"/>
    <lineage>
        <taxon>Bacteria</taxon>
        <taxon>Pseudomonadati</taxon>
        <taxon>Pseudomonadota</taxon>
        <taxon>Alphaproteobacteria</taxon>
        <taxon>Hyphomicrobiales</taxon>
        <taxon>Xanthobacteraceae</taxon>
        <taxon>Xanthobacter</taxon>
    </lineage>
</organism>
<evidence type="ECO:0000313" key="1">
    <source>
        <dbReference type="EMBL" id="QRG05749.1"/>
    </source>
</evidence>
<sequence length="227" mass="24267">MSFGIFTKGQNESLDYAQQHLAEDLPLEFSDAFDAAWQEGLLFGQSVSSGTARMQGVQEYLDGLREKTGTTFVNPAFAPLGGGSAALDELNGQIAALAPKFPELGLKPLTAEDLDRLGEEKARRARQAYRKAAAREQTWGGTAGLLLGSLSAGAADPVNIVTLPLAAPKALGILGEAAEERHGEAGARLGECRAACPVAPQGPRCWRHVHAHPRHLGSRRRERRHQG</sequence>
<dbReference type="Proteomes" id="UP000596427">
    <property type="component" value="Chromosome"/>
</dbReference>
<reference evidence="1 2" key="1">
    <citation type="submission" date="2020-10" db="EMBL/GenBank/DDBJ databases">
        <title>Degradation of 1,4-Dioxane by Xanthobacter sp. YN2, via a Novel Group-2 Soluble Di-Iron Monooxygenase.</title>
        <authorList>
            <person name="Ma F."/>
            <person name="Wang Y."/>
            <person name="Yang J."/>
            <person name="Guo H."/>
            <person name="Su D."/>
            <person name="Yu L."/>
        </authorList>
    </citation>
    <scope>NUCLEOTIDE SEQUENCE [LARGE SCALE GENOMIC DNA]</scope>
    <source>
        <strain evidence="1 2">YN2</strain>
    </source>
</reference>